<accession>A0ABR1RK22</accession>
<feature type="transmembrane region" description="Helical" evidence="1">
    <location>
        <begin position="12"/>
        <end position="32"/>
    </location>
</feature>
<sequence length="334" mass="37005">MRYGLFVPLRRPSAFVFHLVLIASLIYASLFLQSPARLRLASQTLQTNGVPTTSARTNLTKRLFDATYAEANQKGLNLRCLMAKNIEQTQSYQVADFLMDWENAATEGRGPGFENPSDPSEEELDALTVNTQGNFESNGEVSGAQMYSSIDVTEGIFIADKSKTVQSSMKDLFGTNDCNEVTSVLQATNKKLTHFQRWSDVAFAQWMDACATKSGHVRNLNYFIRSWITNKETVEIVNQAVINKFGPSPTIGKWNTGRLSFAQGEEGFDSILGSPNGRGCAWFMISHKGALGKRTITQIEVFTGVLAYTVVGTTYNEETVQASKLFLLFHVQDA</sequence>
<comment type="caution">
    <text evidence="2">The sequence shown here is derived from an EMBL/GenBank/DDBJ whole genome shotgun (WGS) entry which is preliminary data.</text>
</comment>
<dbReference type="EMBL" id="JAQQWI010000013">
    <property type="protein sequence ID" value="KAK8013635.1"/>
    <property type="molecule type" value="Genomic_DNA"/>
</dbReference>
<organism evidence="2 3">
    <name type="scientific">Apiospora marii</name>
    <dbReference type="NCBI Taxonomy" id="335849"/>
    <lineage>
        <taxon>Eukaryota</taxon>
        <taxon>Fungi</taxon>
        <taxon>Dikarya</taxon>
        <taxon>Ascomycota</taxon>
        <taxon>Pezizomycotina</taxon>
        <taxon>Sordariomycetes</taxon>
        <taxon>Xylariomycetidae</taxon>
        <taxon>Amphisphaeriales</taxon>
        <taxon>Apiosporaceae</taxon>
        <taxon>Apiospora</taxon>
    </lineage>
</organism>
<protein>
    <submittedName>
        <fullName evidence="2">Uncharacterized protein</fullName>
    </submittedName>
</protein>
<keyword evidence="1" id="KW-0472">Membrane</keyword>
<gene>
    <name evidence="2" type="ORF">PG991_009228</name>
</gene>
<name>A0ABR1RK22_9PEZI</name>
<keyword evidence="3" id="KW-1185">Reference proteome</keyword>
<evidence type="ECO:0000313" key="3">
    <source>
        <dbReference type="Proteomes" id="UP001396898"/>
    </source>
</evidence>
<evidence type="ECO:0000313" key="2">
    <source>
        <dbReference type="EMBL" id="KAK8013635.1"/>
    </source>
</evidence>
<evidence type="ECO:0000256" key="1">
    <source>
        <dbReference type="SAM" id="Phobius"/>
    </source>
</evidence>
<proteinExistence type="predicted"/>
<dbReference type="Proteomes" id="UP001396898">
    <property type="component" value="Unassembled WGS sequence"/>
</dbReference>
<reference evidence="2 3" key="1">
    <citation type="submission" date="2023-01" db="EMBL/GenBank/DDBJ databases">
        <title>Analysis of 21 Apiospora genomes using comparative genomics revels a genus with tremendous synthesis potential of carbohydrate active enzymes and secondary metabolites.</title>
        <authorList>
            <person name="Sorensen T."/>
        </authorList>
    </citation>
    <scope>NUCLEOTIDE SEQUENCE [LARGE SCALE GENOMIC DNA]</scope>
    <source>
        <strain evidence="2 3">CBS 20057</strain>
    </source>
</reference>
<keyword evidence="1" id="KW-0812">Transmembrane</keyword>
<keyword evidence="1" id="KW-1133">Transmembrane helix</keyword>